<dbReference type="InterPro" id="IPR045247">
    <property type="entry name" value="Oye-like"/>
</dbReference>
<dbReference type="Proteomes" id="UP000014254">
    <property type="component" value="Unassembled WGS sequence"/>
</dbReference>
<proteinExistence type="predicted"/>
<dbReference type="FunFam" id="3.20.20.70:FF:000138">
    <property type="entry name" value="NADPH dehydrogenase 1"/>
    <property type="match status" value="1"/>
</dbReference>
<dbReference type="eggNOG" id="KOG0134">
    <property type="taxonomic scope" value="Eukaryota"/>
</dbReference>
<dbReference type="Pfam" id="PF00724">
    <property type="entry name" value="Oxidored_FMN"/>
    <property type="match status" value="1"/>
</dbReference>
<keyword evidence="3" id="KW-1185">Reference proteome</keyword>
<sequence>MTSPRALFSPIKVGTSTLTHRVVLAPLTRFRAIPEAVPTDLQVEYYKQRASEGGLLVTEATFISRLAGGYPQAPGIYNKEQIEGWKKVTSAVHSKGGVIFLQLWHIGRVGSKYLNPNQEQVVSASDIPCPGKTMQGGEYEVPHALTVDEIKSIVDEYAQAAKNAIEARFDGVEIHGANGYLVDQFLNSSSNNRTDAYGGSVENRSRFALEVIDAVAEAVGEERTAIRLSPGGAFQGIMATENVEENWGYLVKELQQKRPELAYLHLIESRADSLDPQKKNTEDTLESYRKLWKGPFITAGGFSTSLEFADEIAEKTGNLVSYGRAFIANPDLPERLRNGWELNPYDRNTFYSHEAEGYTDYPFYNEKK</sequence>
<dbReference type="OrthoDB" id="276546at2759"/>
<dbReference type="EMBL" id="KE124072">
    <property type="protein sequence ID" value="EPB83410.1"/>
    <property type="molecule type" value="Genomic_DNA"/>
</dbReference>
<accession>S2JUG8</accession>
<dbReference type="OMA" id="HCPGIYQ"/>
<organism evidence="2 3">
    <name type="scientific">Mucor circinelloides f. circinelloides (strain 1006PhL)</name>
    <name type="common">Mucormycosis agent</name>
    <name type="synonym">Calyptromyces circinelloides</name>
    <dbReference type="NCBI Taxonomy" id="1220926"/>
    <lineage>
        <taxon>Eukaryota</taxon>
        <taxon>Fungi</taxon>
        <taxon>Fungi incertae sedis</taxon>
        <taxon>Mucoromycota</taxon>
        <taxon>Mucoromycotina</taxon>
        <taxon>Mucoromycetes</taxon>
        <taxon>Mucorales</taxon>
        <taxon>Mucorineae</taxon>
        <taxon>Mucoraceae</taxon>
        <taxon>Mucor</taxon>
    </lineage>
</organism>
<dbReference type="InParanoid" id="S2JUG8"/>
<dbReference type="AlphaFoldDB" id="S2JUG8"/>
<dbReference type="GO" id="GO:0016491">
    <property type="term" value="F:oxidoreductase activity"/>
    <property type="evidence" value="ECO:0007669"/>
    <property type="project" value="InterPro"/>
</dbReference>
<dbReference type="SUPFAM" id="SSF51395">
    <property type="entry name" value="FMN-linked oxidoreductases"/>
    <property type="match status" value="1"/>
</dbReference>
<dbReference type="PANTHER" id="PTHR22893">
    <property type="entry name" value="NADH OXIDOREDUCTASE-RELATED"/>
    <property type="match status" value="1"/>
</dbReference>
<dbReference type="Gene3D" id="3.20.20.70">
    <property type="entry name" value="Aldolase class I"/>
    <property type="match status" value="1"/>
</dbReference>
<dbReference type="InterPro" id="IPR013785">
    <property type="entry name" value="Aldolase_TIM"/>
</dbReference>
<dbReference type="CDD" id="cd02933">
    <property type="entry name" value="OYE_like_FMN"/>
    <property type="match status" value="1"/>
</dbReference>
<feature type="domain" description="NADH:flavin oxidoreductase/NADH oxidase N-terminal" evidence="1">
    <location>
        <begin position="7"/>
        <end position="342"/>
    </location>
</feature>
<dbReference type="STRING" id="1220926.S2JUG8"/>
<dbReference type="PANTHER" id="PTHR22893:SF91">
    <property type="entry name" value="NADPH DEHYDROGENASE 2-RELATED"/>
    <property type="match status" value="1"/>
</dbReference>
<evidence type="ECO:0000313" key="3">
    <source>
        <dbReference type="Proteomes" id="UP000014254"/>
    </source>
</evidence>
<reference evidence="3" key="1">
    <citation type="submission" date="2013-05" db="EMBL/GenBank/DDBJ databases">
        <title>The Genome sequence of Mucor circinelloides f. circinelloides 1006PhL.</title>
        <authorList>
            <consortium name="The Broad Institute Genomics Platform"/>
            <person name="Cuomo C."/>
            <person name="Earl A."/>
            <person name="Findley K."/>
            <person name="Lee S.C."/>
            <person name="Walker B."/>
            <person name="Young S."/>
            <person name="Zeng Q."/>
            <person name="Gargeya S."/>
            <person name="Fitzgerald M."/>
            <person name="Haas B."/>
            <person name="Abouelleil A."/>
            <person name="Allen A.W."/>
            <person name="Alvarado L."/>
            <person name="Arachchi H.M."/>
            <person name="Berlin A.M."/>
            <person name="Chapman S.B."/>
            <person name="Gainer-Dewar J."/>
            <person name="Goldberg J."/>
            <person name="Griggs A."/>
            <person name="Gujja S."/>
            <person name="Hansen M."/>
            <person name="Howarth C."/>
            <person name="Imamovic A."/>
            <person name="Ireland A."/>
            <person name="Larimer J."/>
            <person name="McCowan C."/>
            <person name="Murphy C."/>
            <person name="Pearson M."/>
            <person name="Poon T.W."/>
            <person name="Priest M."/>
            <person name="Roberts A."/>
            <person name="Saif S."/>
            <person name="Shea T."/>
            <person name="Sisk P."/>
            <person name="Sykes S."/>
            <person name="Wortman J."/>
            <person name="Nusbaum C."/>
            <person name="Birren B."/>
        </authorList>
    </citation>
    <scope>NUCLEOTIDE SEQUENCE [LARGE SCALE GENOMIC DNA]</scope>
    <source>
        <strain evidence="3">1006PhL</strain>
    </source>
</reference>
<protein>
    <submittedName>
        <fullName evidence="2">N-ethylmaleimide reductase</fullName>
    </submittedName>
</protein>
<evidence type="ECO:0000259" key="1">
    <source>
        <dbReference type="Pfam" id="PF00724"/>
    </source>
</evidence>
<evidence type="ECO:0000313" key="2">
    <source>
        <dbReference type="EMBL" id="EPB83410.1"/>
    </source>
</evidence>
<dbReference type="VEuPathDB" id="FungiDB:HMPREF1544_09840"/>
<dbReference type="FunCoup" id="S2JUG8">
    <property type="interactions" value="323"/>
</dbReference>
<dbReference type="GO" id="GO:0010181">
    <property type="term" value="F:FMN binding"/>
    <property type="evidence" value="ECO:0007669"/>
    <property type="project" value="InterPro"/>
</dbReference>
<gene>
    <name evidence="2" type="ORF">HMPREF1544_09840</name>
</gene>
<name>S2JUG8_MUCC1</name>
<dbReference type="InterPro" id="IPR001155">
    <property type="entry name" value="OxRdtase_FMN_N"/>
</dbReference>